<accession>A0A6L6GB90</accession>
<evidence type="ECO:0000313" key="1">
    <source>
        <dbReference type="EMBL" id="MTD02592.1"/>
    </source>
</evidence>
<proteinExistence type="predicted"/>
<name>A0A6L6GB90_STRUB</name>
<dbReference type="RefSeq" id="WP_046390117.1">
    <property type="nucleotide sequence ID" value="NZ_BAABQE010000002.1"/>
</dbReference>
<comment type="caution">
    <text evidence="1">The sequence shown here is derived from an EMBL/GenBank/DDBJ whole genome shotgun (WGS) entry which is preliminary data.</text>
</comment>
<dbReference type="AlphaFoldDB" id="A0A6L6GB90"/>
<gene>
    <name evidence="1" type="ORF">GKS16_09970</name>
</gene>
<organism evidence="1 2">
    <name type="scientific">Streptococcus uberis</name>
    <dbReference type="NCBI Taxonomy" id="1349"/>
    <lineage>
        <taxon>Bacteria</taxon>
        <taxon>Bacillati</taxon>
        <taxon>Bacillota</taxon>
        <taxon>Bacilli</taxon>
        <taxon>Lactobacillales</taxon>
        <taxon>Streptococcaceae</taxon>
        <taxon>Streptococcus</taxon>
    </lineage>
</organism>
<reference evidence="1 2" key="1">
    <citation type="submission" date="2019-11" db="EMBL/GenBank/DDBJ databases">
        <title>Streptococcus uberis isolated from clinical mastitis cases on a southeastern Queensland dairy.</title>
        <authorList>
            <person name="Workentine M.L."/>
            <person name="Price R."/>
            <person name="Olchowy T."/>
        </authorList>
    </citation>
    <scope>NUCLEOTIDE SEQUENCE [LARGE SCALE GENOMIC DNA]</scope>
    <source>
        <strain evidence="1 2">OLC4459-A17</strain>
    </source>
</reference>
<protein>
    <submittedName>
        <fullName evidence="1">DUF2758 domain-containing protein</fullName>
    </submittedName>
</protein>
<dbReference type="EMBL" id="WLXI01000065">
    <property type="protein sequence ID" value="MTD02592.1"/>
    <property type="molecule type" value="Genomic_DNA"/>
</dbReference>
<dbReference type="Proteomes" id="UP000483839">
    <property type="component" value="Unassembled WGS sequence"/>
</dbReference>
<evidence type="ECO:0000313" key="2">
    <source>
        <dbReference type="Proteomes" id="UP000483839"/>
    </source>
</evidence>
<sequence length="71" mass="8176">MKIKTFGQKYQENNEKFDERINKFIESVEVLDIKLSSGTYGDSSELSDSSTVLVIYRDKSPYNGSLVNKKY</sequence>